<sequence length="187" mass="21537">MSAKTQNTSPFEAMPKRKFGYHTKQVDEFISDARQAYESDSGITADIVQTKTFDLVRGGYRPDQVDQVLERLEDALRRAERDEFIVNHGQQAWDLRLIELLEELMGRLQRPHGEKFRRAEPNIQGYDMAEVDDCMARITSHLQDEEHIRLTDVRNATFSAQKGHQAYDEAQVDAFLLAVVELLVVLD</sequence>
<dbReference type="InterPro" id="IPR019932">
    <property type="entry name" value="CHP03543"/>
</dbReference>
<reference evidence="1 2" key="1">
    <citation type="submission" date="2016-04" db="EMBL/GenBank/DDBJ databases">
        <title>First whole genome shotgun sequence of the bacterium Enteractinococcus sp. strain UASWS1574.</title>
        <authorList>
            <person name="Crovadore J."/>
            <person name="Chablais R."/>
            <person name="Lefort F."/>
        </authorList>
    </citation>
    <scope>NUCLEOTIDE SEQUENCE [LARGE SCALE GENOMIC DNA]</scope>
    <source>
        <strain evidence="1 2">UASWS1574</strain>
    </source>
</reference>
<dbReference type="InterPro" id="IPR019933">
    <property type="entry name" value="DivIVA_domain"/>
</dbReference>
<accession>A0A1B7LUZ8</accession>
<evidence type="ECO:0000313" key="2">
    <source>
        <dbReference type="Proteomes" id="UP000078292"/>
    </source>
</evidence>
<dbReference type="NCBIfam" id="TIGR03543">
    <property type="entry name" value="divI1A_rptt_fam"/>
    <property type="match status" value="1"/>
</dbReference>
<dbReference type="Gene3D" id="6.10.250.660">
    <property type="match status" value="2"/>
</dbReference>
<dbReference type="EMBL" id="LXEY01000114">
    <property type="protein sequence ID" value="OAV51821.1"/>
    <property type="molecule type" value="Genomic_DNA"/>
</dbReference>
<gene>
    <name evidence="1" type="ORF">A6F49_01665</name>
</gene>
<organism evidence="1 2">
    <name type="scientific">Enteractinococcus helveticum</name>
    <dbReference type="NCBI Taxonomy" id="1837282"/>
    <lineage>
        <taxon>Bacteria</taxon>
        <taxon>Bacillati</taxon>
        <taxon>Actinomycetota</taxon>
        <taxon>Actinomycetes</taxon>
        <taxon>Micrococcales</taxon>
        <taxon>Micrococcaceae</taxon>
    </lineage>
</organism>
<name>A0A1B7LUZ8_9MICC</name>
<dbReference type="Proteomes" id="UP000078292">
    <property type="component" value="Unassembled WGS sequence"/>
</dbReference>
<dbReference type="AlphaFoldDB" id="A0A1B7LUZ8"/>
<proteinExistence type="predicted"/>
<evidence type="ECO:0008006" key="3">
    <source>
        <dbReference type="Google" id="ProtNLM"/>
    </source>
</evidence>
<evidence type="ECO:0000313" key="1">
    <source>
        <dbReference type="EMBL" id="OAV51821.1"/>
    </source>
</evidence>
<protein>
    <recommendedName>
        <fullName evidence="3">Cell division protein DivIVA</fullName>
    </recommendedName>
</protein>
<comment type="caution">
    <text evidence="1">The sequence shown here is derived from an EMBL/GenBank/DDBJ whole genome shotgun (WGS) entry which is preliminary data.</text>
</comment>
<dbReference type="OrthoDB" id="3480096at2"/>
<dbReference type="STRING" id="1837282.A6F49_01665"/>
<dbReference type="NCBIfam" id="TIGR03544">
    <property type="entry name" value="DivI1A_domain"/>
    <property type="match status" value="2"/>
</dbReference>
<dbReference type="RefSeq" id="WP_052499971.1">
    <property type="nucleotide sequence ID" value="NZ_LXEY01000114.1"/>
</dbReference>
<keyword evidence="2" id="KW-1185">Reference proteome</keyword>